<evidence type="ECO:0000256" key="1">
    <source>
        <dbReference type="SAM" id="MobiDB-lite"/>
    </source>
</evidence>
<dbReference type="OrthoDB" id="4507940at2759"/>
<dbReference type="AlphaFoldDB" id="A0A9W9FXG7"/>
<reference evidence="2" key="2">
    <citation type="journal article" date="2023" name="IMA Fungus">
        <title>Comparative genomic study of the Penicillium genus elucidates a diverse pangenome and 15 lateral gene transfer events.</title>
        <authorList>
            <person name="Petersen C."/>
            <person name="Sorensen T."/>
            <person name="Nielsen M.R."/>
            <person name="Sondergaard T.E."/>
            <person name="Sorensen J.L."/>
            <person name="Fitzpatrick D.A."/>
            <person name="Frisvad J.C."/>
            <person name="Nielsen K.L."/>
        </authorList>
    </citation>
    <scope>NUCLEOTIDE SEQUENCE</scope>
    <source>
        <strain evidence="2">IBT 30069</strain>
    </source>
</reference>
<gene>
    <name evidence="2" type="ORF">N7456_004925</name>
</gene>
<dbReference type="Proteomes" id="UP001149165">
    <property type="component" value="Unassembled WGS sequence"/>
</dbReference>
<sequence>MDGFRNDAGADIQCCLASKRCFQMRTCSTQYHQQNPEISFRTVRRTSALHSSELDRLLEPLDASMLQERADCDEVDQYLREDLLSVPATGAGLERLFNSARDICYYCRGSLHEATIQDLMILTLEEEQLTRLEKPIEGESQEALEDNEALKAIEEDAEPISEDEEFDESDDFEEDSDL</sequence>
<evidence type="ECO:0000313" key="2">
    <source>
        <dbReference type="EMBL" id="KAJ5108250.1"/>
    </source>
</evidence>
<comment type="caution">
    <text evidence="2">The sequence shown here is derived from an EMBL/GenBank/DDBJ whole genome shotgun (WGS) entry which is preliminary data.</text>
</comment>
<dbReference type="InterPro" id="IPR012337">
    <property type="entry name" value="RNaseH-like_sf"/>
</dbReference>
<evidence type="ECO:0000313" key="3">
    <source>
        <dbReference type="Proteomes" id="UP001149165"/>
    </source>
</evidence>
<organism evidence="2 3">
    <name type="scientific">Penicillium angulare</name>
    <dbReference type="NCBI Taxonomy" id="116970"/>
    <lineage>
        <taxon>Eukaryota</taxon>
        <taxon>Fungi</taxon>
        <taxon>Dikarya</taxon>
        <taxon>Ascomycota</taxon>
        <taxon>Pezizomycotina</taxon>
        <taxon>Eurotiomycetes</taxon>
        <taxon>Eurotiomycetidae</taxon>
        <taxon>Eurotiales</taxon>
        <taxon>Aspergillaceae</taxon>
        <taxon>Penicillium</taxon>
    </lineage>
</organism>
<keyword evidence="3" id="KW-1185">Reference proteome</keyword>
<dbReference type="EMBL" id="JAPQKH010000003">
    <property type="protein sequence ID" value="KAJ5108250.1"/>
    <property type="molecule type" value="Genomic_DNA"/>
</dbReference>
<feature type="compositionally biased region" description="Acidic residues" evidence="1">
    <location>
        <begin position="155"/>
        <end position="178"/>
    </location>
</feature>
<dbReference type="SUPFAM" id="SSF53098">
    <property type="entry name" value="Ribonuclease H-like"/>
    <property type="match status" value="1"/>
</dbReference>
<protein>
    <submittedName>
        <fullName evidence="2">Uncharacterized protein</fullName>
    </submittedName>
</protein>
<name>A0A9W9FXG7_9EURO</name>
<reference evidence="2" key="1">
    <citation type="submission" date="2022-11" db="EMBL/GenBank/DDBJ databases">
        <authorList>
            <person name="Petersen C."/>
        </authorList>
    </citation>
    <scope>NUCLEOTIDE SEQUENCE</scope>
    <source>
        <strain evidence="2">IBT 30069</strain>
    </source>
</reference>
<accession>A0A9W9FXG7</accession>
<proteinExistence type="predicted"/>
<feature type="region of interest" description="Disordered" evidence="1">
    <location>
        <begin position="133"/>
        <end position="178"/>
    </location>
</feature>